<reference evidence="7" key="1">
    <citation type="submission" date="2021-01" db="EMBL/GenBank/DDBJ databases">
        <title>Modified the classification status of verrucomicrobia.</title>
        <authorList>
            <person name="Feng X."/>
        </authorList>
    </citation>
    <scope>NUCLEOTIDE SEQUENCE</scope>
    <source>
        <strain evidence="7">KCTC 22201</strain>
    </source>
</reference>
<evidence type="ECO:0000256" key="4">
    <source>
        <dbReference type="ARBA" id="ARBA00023136"/>
    </source>
</evidence>
<dbReference type="RefSeq" id="WP_200276697.1">
    <property type="nucleotide sequence ID" value="NZ_JAENII010000002.1"/>
</dbReference>
<dbReference type="AlphaFoldDB" id="A0A934VF51"/>
<comment type="subcellular location">
    <subcellularLocation>
        <location evidence="1">Membrane</location>
        <topology evidence="1">Single-pass membrane protein</topology>
    </subcellularLocation>
</comment>
<proteinExistence type="predicted"/>
<evidence type="ECO:0000313" key="8">
    <source>
        <dbReference type="Proteomes" id="UP000658278"/>
    </source>
</evidence>
<feature type="transmembrane region" description="Helical" evidence="5">
    <location>
        <begin position="26"/>
        <end position="47"/>
    </location>
</feature>
<organism evidence="7 8">
    <name type="scientific">Haloferula rosea</name>
    <dbReference type="NCBI Taxonomy" id="490093"/>
    <lineage>
        <taxon>Bacteria</taxon>
        <taxon>Pseudomonadati</taxon>
        <taxon>Verrucomicrobiota</taxon>
        <taxon>Verrucomicrobiia</taxon>
        <taxon>Verrucomicrobiales</taxon>
        <taxon>Verrucomicrobiaceae</taxon>
        <taxon>Haloferula</taxon>
    </lineage>
</organism>
<keyword evidence="3 5" id="KW-1133">Transmembrane helix</keyword>
<gene>
    <name evidence="7" type="ORF">JIN81_04110</name>
</gene>
<protein>
    <submittedName>
        <fullName evidence="7">Translocation/assembly module TamB domain-containing protein</fullName>
    </submittedName>
</protein>
<keyword evidence="8" id="KW-1185">Reference proteome</keyword>
<sequence>MSEEETEKPPTPSARSKRPRWKKKRWWTLFVLIAVLVWLDGPGWRWLGQRVAQAYLPDLGYKAEFQLEGRLTSGPIRVVGLELSSDTVVHQASIDGLEVRYSLLDAIKGQVEAIEVNGLHVEVDLDAAPKEEEPEEEKEPLDLEKTLADIRGRLLPVDVSIENLSVTIRRGEELVYALEPTNLHHAPGSSDFRAELGEMTLPQDRRIPAQTPTITWEPSRIDVDELWLLEGVSLAEVSATIGQPADYSGSLFIGETRIDLTTDLTSIDLVMKGPPLPVAEVERIAKIEIPVDATLTALDATVTDFTGGIETLDAVIELGVSDFDYDGWSSEEITLKATLAEDRVEAKVTLAPEGSPLVLDATADIDRSNNFLPLRAAAEVSLSEIRSILTEVRDRFTPGEDRPMPPNGLIRISATTDFADAMPEDAVATVSIVPNEEAPPIQLKANWSPDVPIAGSLTLPGLKFDGGFDPKKVAYEGTAALDAFSPTSLEPWLLPFGIRLPTGMQGTLAWSGSGEVREVVHRGDLEIENFEWQNGDPEVNPLIEVVGKATYTWPESLELETLRLETGDQTFVAKAELANQTLRVEELVWKEGETPLASGTAEIPLPENPADWKALLKLERPIKVDLDTPDLALSTLHRFLPETVRFPDDSRGTLQIDLTGTPADPILDATLSATNVGLISQSEIPPADLKFVASAKEKTLKLDGEIMVPDYPKATINAVTSWEPKQWANDPETATQAPLDAELRVSNFNLEPFGAQIPGVRKASGMVNLVALVTGTVGEPKPKATISLEGGSLDWHQASKPDLNKAELSIEVTEEAAVIQNFTANLASGTIDMSGKVDLDAFKPAGFDLTVTGRALPVLRNDSMIVRASTDLKLSGPWESATLGGSIKIVDSLIYKDFEILPIGSPISPTAEPSLPSIDSDTPAEMLAAIPEPFKNWKLDLGLATSTPFLIRGNLAGGEIYLDARIGGTVGAPRPSGGAKLREVVAQLPFSALTIQSGTVTFNPDQPFNPRLNIKGESTVRPYQIDIYIYGSVSNPVIQPTSNPPLPEAEILTLIATGTTTEGLADPSAASARAAQLVIEEMRRGRIGAVKTLRPLFKLLDNVDFQVGEQEAYSSRTFNSVTFNLDENWLLTAGISEEGYSRAKVTYLLRFR</sequence>
<evidence type="ECO:0000259" key="6">
    <source>
        <dbReference type="Pfam" id="PF04357"/>
    </source>
</evidence>
<evidence type="ECO:0000256" key="3">
    <source>
        <dbReference type="ARBA" id="ARBA00022989"/>
    </source>
</evidence>
<dbReference type="InterPro" id="IPR007452">
    <property type="entry name" value="TamB_C"/>
</dbReference>
<keyword evidence="2 5" id="KW-0812">Transmembrane</keyword>
<dbReference type="GO" id="GO:0097347">
    <property type="term" value="C:TAM protein secretion complex"/>
    <property type="evidence" value="ECO:0007669"/>
    <property type="project" value="TreeGrafter"/>
</dbReference>
<keyword evidence="4 5" id="KW-0472">Membrane</keyword>
<dbReference type="GO" id="GO:0009306">
    <property type="term" value="P:protein secretion"/>
    <property type="evidence" value="ECO:0007669"/>
    <property type="project" value="InterPro"/>
</dbReference>
<name>A0A934VF51_9BACT</name>
<dbReference type="PANTHER" id="PTHR36985:SF1">
    <property type="entry name" value="TRANSLOCATION AND ASSEMBLY MODULE SUBUNIT TAMB"/>
    <property type="match status" value="1"/>
</dbReference>
<dbReference type="Proteomes" id="UP000658278">
    <property type="component" value="Unassembled WGS sequence"/>
</dbReference>
<evidence type="ECO:0000256" key="5">
    <source>
        <dbReference type="SAM" id="Phobius"/>
    </source>
</evidence>
<dbReference type="EMBL" id="JAENII010000002">
    <property type="protein sequence ID" value="MBK1826190.1"/>
    <property type="molecule type" value="Genomic_DNA"/>
</dbReference>
<dbReference type="GO" id="GO:0005886">
    <property type="term" value="C:plasma membrane"/>
    <property type="evidence" value="ECO:0007669"/>
    <property type="project" value="InterPro"/>
</dbReference>
<evidence type="ECO:0000313" key="7">
    <source>
        <dbReference type="EMBL" id="MBK1826190.1"/>
    </source>
</evidence>
<dbReference type="Pfam" id="PF04357">
    <property type="entry name" value="TamB"/>
    <property type="match status" value="1"/>
</dbReference>
<evidence type="ECO:0000256" key="2">
    <source>
        <dbReference type="ARBA" id="ARBA00022692"/>
    </source>
</evidence>
<evidence type="ECO:0000256" key="1">
    <source>
        <dbReference type="ARBA" id="ARBA00004167"/>
    </source>
</evidence>
<comment type="caution">
    <text evidence="7">The sequence shown here is derived from an EMBL/GenBank/DDBJ whole genome shotgun (WGS) entry which is preliminary data.</text>
</comment>
<feature type="domain" description="Translocation and assembly module TamB C-terminal" evidence="6">
    <location>
        <begin position="820"/>
        <end position="1112"/>
    </location>
</feature>
<dbReference type="PANTHER" id="PTHR36985">
    <property type="entry name" value="TRANSLOCATION AND ASSEMBLY MODULE SUBUNIT TAMB"/>
    <property type="match status" value="1"/>
</dbReference>
<accession>A0A934VF51</accession>